<evidence type="ECO:0000313" key="10">
    <source>
        <dbReference type="EMBL" id="CAI8606345.1"/>
    </source>
</evidence>
<evidence type="ECO:0000256" key="9">
    <source>
        <dbReference type="SAM" id="SignalP"/>
    </source>
</evidence>
<dbReference type="PANTHER" id="PTHR33348">
    <property type="entry name" value="PRECURSOR OF CEP5"/>
    <property type="match status" value="1"/>
</dbReference>
<keyword evidence="7" id="KW-0379">Hydroxylation</keyword>
<sequence>MAISKLVFTVCSILFFNLCISTLGRPIIKTHNKLEYTSTYENIVNSQRSMLENYASSTLDSPNLLVDVKGEKFVDDFRPTDPGHSPGAGHSTPTIPTDANVLPRP</sequence>
<comment type="subcellular location">
    <subcellularLocation>
        <location evidence="1">Secreted</location>
        <location evidence="1">Extracellular space</location>
        <location evidence="1">Apoplast</location>
    </subcellularLocation>
</comment>
<dbReference type="GO" id="GO:1902025">
    <property type="term" value="P:nitrate import"/>
    <property type="evidence" value="ECO:0007669"/>
    <property type="project" value="TreeGrafter"/>
</dbReference>
<dbReference type="AlphaFoldDB" id="A0AAV1ABF6"/>
<comment type="similarity">
    <text evidence="2">Belongs to the C-terminally encoded plant signaling peptide (CEP) family.</text>
</comment>
<feature type="signal peptide" evidence="9">
    <location>
        <begin position="1"/>
        <end position="24"/>
    </location>
</feature>
<proteinExistence type="inferred from homology"/>
<evidence type="ECO:0000313" key="11">
    <source>
        <dbReference type="Proteomes" id="UP001157006"/>
    </source>
</evidence>
<dbReference type="GO" id="GO:0005179">
    <property type="term" value="F:hormone activity"/>
    <property type="evidence" value="ECO:0007669"/>
    <property type="project" value="UniProtKB-KW"/>
</dbReference>
<dbReference type="GO" id="GO:0006995">
    <property type="term" value="P:cellular response to nitrogen starvation"/>
    <property type="evidence" value="ECO:0007669"/>
    <property type="project" value="UniProtKB-ARBA"/>
</dbReference>
<evidence type="ECO:0000256" key="6">
    <source>
        <dbReference type="ARBA" id="ARBA00022729"/>
    </source>
</evidence>
<evidence type="ECO:0000256" key="3">
    <source>
        <dbReference type="ARBA" id="ARBA00022523"/>
    </source>
</evidence>
<protein>
    <recommendedName>
        <fullName evidence="12">Encoded peptide</fullName>
    </recommendedName>
</protein>
<evidence type="ECO:0000256" key="5">
    <source>
        <dbReference type="ARBA" id="ARBA00022702"/>
    </source>
</evidence>
<keyword evidence="5" id="KW-0372">Hormone</keyword>
<dbReference type="InterPro" id="IPR033250">
    <property type="entry name" value="CEP"/>
</dbReference>
<feature type="region of interest" description="Disordered" evidence="8">
    <location>
        <begin position="76"/>
        <end position="105"/>
    </location>
</feature>
<accession>A0AAV1ABF6</accession>
<evidence type="ECO:0008006" key="12">
    <source>
        <dbReference type="Google" id="ProtNLM"/>
    </source>
</evidence>
<dbReference type="GO" id="GO:2000280">
    <property type="term" value="P:regulation of root development"/>
    <property type="evidence" value="ECO:0007669"/>
    <property type="project" value="TreeGrafter"/>
</dbReference>
<keyword evidence="3" id="KW-0052">Apoplast</keyword>
<dbReference type="Proteomes" id="UP001157006">
    <property type="component" value="Chromosome 3"/>
</dbReference>
<gene>
    <name evidence="10" type="ORF">VFH_III225720</name>
</gene>
<dbReference type="GO" id="GO:0048364">
    <property type="term" value="P:root development"/>
    <property type="evidence" value="ECO:0007669"/>
    <property type="project" value="InterPro"/>
</dbReference>
<dbReference type="EMBL" id="OX451738">
    <property type="protein sequence ID" value="CAI8606345.1"/>
    <property type="molecule type" value="Genomic_DNA"/>
</dbReference>
<keyword evidence="6 9" id="KW-0732">Signal</keyword>
<keyword evidence="4" id="KW-0964">Secreted</keyword>
<evidence type="ECO:0000256" key="2">
    <source>
        <dbReference type="ARBA" id="ARBA00008963"/>
    </source>
</evidence>
<name>A0AAV1ABF6_VICFA</name>
<evidence type="ECO:0000256" key="7">
    <source>
        <dbReference type="ARBA" id="ARBA00023278"/>
    </source>
</evidence>
<evidence type="ECO:0000256" key="1">
    <source>
        <dbReference type="ARBA" id="ARBA00004271"/>
    </source>
</evidence>
<keyword evidence="11" id="KW-1185">Reference proteome</keyword>
<evidence type="ECO:0000256" key="8">
    <source>
        <dbReference type="SAM" id="MobiDB-lite"/>
    </source>
</evidence>
<dbReference type="GO" id="GO:1901371">
    <property type="term" value="P:regulation of leaf morphogenesis"/>
    <property type="evidence" value="ECO:0007669"/>
    <property type="project" value="TreeGrafter"/>
</dbReference>
<dbReference type="PANTHER" id="PTHR33348:SF39">
    <property type="entry name" value="PRECURSOR OF CEP5"/>
    <property type="match status" value="1"/>
</dbReference>
<dbReference type="GO" id="GO:0048046">
    <property type="term" value="C:apoplast"/>
    <property type="evidence" value="ECO:0007669"/>
    <property type="project" value="UniProtKB-SubCell"/>
</dbReference>
<reference evidence="10 11" key="1">
    <citation type="submission" date="2023-01" db="EMBL/GenBank/DDBJ databases">
        <authorList>
            <person name="Kreplak J."/>
        </authorList>
    </citation>
    <scope>NUCLEOTIDE SEQUENCE [LARGE SCALE GENOMIC DNA]</scope>
</reference>
<organism evidence="10 11">
    <name type="scientific">Vicia faba</name>
    <name type="common">Broad bean</name>
    <name type="synonym">Faba vulgaris</name>
    <dbReference type="NCBI Taxonomy" id="3906"/>
    <lineage>
        <taxon>Eukaryota</taxon>
        <taxon>Viridiplantae</taxon>
        <taxon>Streptophyta</taxon>
        <taxon>Embryophyta</taxon>
        <taxon>Tracheophyta</taxon>
        <taxon>Spermatophyta</taxon>
        <taxon>Magnoliopsida</taxon>
        <taxon>eudicotyledons</taxon>
        <taxon>Gunneridae</taxon>
        <taxon>Pentapetalae</taxon>
        <taxon>rosids</taxon>
        <taxon>fabids</taxon>
        <taxon>Fabales</taxon>
        <taxon>Fabaceae</taxon>
        <taxon>Papilionoideae</taxon>
        <taxon>50 kb inversion clade</taxon>
        <taxon>NPAAA clade</taxon>
        <taxon>Hologalegina</taxon>
        <taxon>IRL clade</taxon>
        <taxon>Fabeae</taxon>
        <taxon>Vicia</taxon>
    </lineage>
</organism>
<feature type="chain" id="PRO_5043393128" description="Encoded peptide" evidence="9">
    <location>
        <begin position="25"/>
        <end position="105"/>
    </location>
</feature>
<evidence type="ECO:0000256" key="4">
    <source>
        <dbReference type="ARBA" id="ARBA00022525"/>
    </source>
</evidence>